<proteinExistence type="inferred from homology"/>
<dbReference type="GO" id="GO:0031593">
    <property type="term" value="F:polyubiquitin modification-dependent protein binding"/>
    <property type="evidence" value="ECO:0007669"/>
    <property type="project" value="EnsemblFungi"/>
</dbReference>
<dbReference type="GO" id="GO:0072665">
    <property type="term" value="P:protein localization to vacuole"/>
    <property type="evidence" value="ECO:0007669"/>
    <property type="project" value="EnsemblFungi"/>
</dbReference>
<evidence type="ECO:0000259" key="5">
    <source>
        <dbReference type="Pfam" id="PF03152"/>
    </source>
</evidence>
<dbReference type="PANTHER" id="PTHR12555:SF13">
    <property type="entry name" value="UBIQUITIN RECOGNITION FACTOR IN ER-ASSOCIATED DEGRADATION PROTEIN 1"/>
    <property type="match status" value="1"/>
</dbReference>
<dbReference type="eggNOG" id="KOG1816">
    <property type="taxonomic scope" value="Eukaryota"/>
</dbReference>
<dbReference type="InParanoid" id="C4QWX1"/>
<protein>
    <recommendedName>
        <fullName evidence="3">Ubiquitin fusion degradation protein 1</fullName>
    </recommendedName>
</protein>
<keyword evidence="8" id="KW-1185">Reference proteome</keyword>
<feature type="region of interest" description="Disordered" evidence="4">
    <location>
        <begin position="299"/>
        <end position="351"/>
    </location>
</feature>
<comment type="similarity">
    <text evidence="1">Belongs to the UFD1 family.</text>
</comment>
<dbReference type="InterPro" id="IPR055418">
    <property type="entry name" value="UFD1_N2"/>
</dbReference>
<dbReference type="Pfam" id="PF03152">
    <property type="entry name" value="UFD1_N1"/>
    <property type="match status" value="1"/>
</dbReference>
<feature type="region of interest" description="Disordered" evidence="4">
    <location>
        <begin position="205"/>
        <end position="224"/>
    </location>
</feature>
<dbReference type="AlphaFoldDB" id="C4QWX1"/>
<evidence type="ECO:0000256" key="2">
    <source>
        <dbReference type="ARBA" id="ARBA00022786"/>
    </source>
</evidence>
<dbReference type="FunCoup" id="C4QWX1">
    <property type="interactions" value="1091"/>
</dbReference>
<dbReference type="GO" id="GO:0030894">
    <property type="term" value="C:replisome"/>
    <property type="evidence" value="ECO:0007669"/>
    <property type="project" value="EnsemblFungi"/>
</dbReference>
<dbReference type="Pfam" id="PF24842">
    <property type="entry name" value="UFD1_N2"/>
    <property type="match status" value="1"/>
</dbReference>
<evidence type="ECO:0000256" key="3">
    <source>
        <dbReference type="ARBA" id="ARBA00074895"/>
    </source>
</evidence>
<dbReference type="GO" id="GO:0030970">
    <property type="term" value="P:retrograde protein transport, ER to cytosol"/>
    <property type="evidence" value="ECO:0007669"/>
    <property type="project" value="EnsemblFungi"/>
</dbReference>
<dbReference type="Gene3D" id="3.10.330.10">
    <property type="match status" value="1"/>
</dbReference>
<dbReference type="GO" id="GO:1990112">
    <property type="term" value="C:RQC complex"/>
    <property type="evidence" value="ECO:0007669"/>
    <property type="project" value="EnsemblFungi"/>
</dbReference>
<dbReference type="GO" id="GO:1900182">
    <property type="term" value="P:positive regulation of protein localization to nucleus"/>
    <property type="evidence" value="ECO:0007669"/>
    <property type="project" value="EnsemblFungi"/>
</dbReference>
<dbReference type="HOGENOM" id="CLU_037790_1_0_1"/>
<evidence type="ECO:0000313" key="7">
    <source>
        <dbReference type="EMBL" id="CAY67744.1"/>
    </source>
</evidence>
<evidence type="ECO:0000256" key="4">
    <source>
        <dbReference type="SAM" id="MobiDB-lite"/>
    </source>
</evidence>
<evidence type="ECO:0000259" key="6">
    <source>
        <dbReference type="Pfam" id="PF24842"/>
    </source>
</evidence>
<dbReference type="Gene3D" id="2.40.40.50">
    <property type="entry name" value="Ubiquitin fusion degradation protein UFD1, N-terminal domain"/>
    <property type="match status" value="1"/>
</dbReference>
<dbReference type="InterPro" id="IPR042299">
    <property type="entry name" value="Ufd1-like_Nn"/>
</dbReference>
<dbReference type="KEGG" id="ppa:PAS_chr1-1_0367"/>
<sequence>MFSNLGQSFFRAQQASGFEDYFRCYPVSMMPSSSSREVANFGGKIFLPPSTLHKLTMLHISYPMLFELTNQETGRSTHSGVLEFLAEEGRCYLPQWMMSTLGIQTGGLLKIKNCDLPLGSFVKIEPQSVDFLEISDPKAVLENVLRNFTTLTVDDIVEVSYNNKVFGIKVLEVKPESSSHGICVIETDLETDFAPPVGYVEPDYKKEKKQSQVNPAATNPGLVGQGSMAKKINYSELLKEKPNTTKFQGSGVKLSGKTIKNEEVAAQDTSGLSLEGQPAPLILPDNQLFFGYPLKPYKGDNRTDKNTNQNPLFAGQGQTLRKSKKRKDKSTQSTSAKDKTRSPDAIIIDSD</sequence>
<dbReference type="GO" id="GO:0005634">
    <property type="term" value="C:nucleus"/>
    <property type="evidence" value="ECO:0007669"/>
    <property type="project" value="EnsemblFungi"/>
</dbReference>
<keyword evidence="2" id="KW-0833">Ubl conjugation pathway</keyword>
<organism evidence="7 8">
    <name type="scientific">Komagataella phaffii (strain GS115 / ATCC 20864)</name>
    <name type="common">Yeast</name>
    <name type="synonym">Pichia pastoris</name>
    <dbReference type="NCBI Taxonomy" id="644223"/>
    <lineage>
        <taxon>Eukaryota</taxon>
        <taxon>Fungi</taxon>
        <taxon>Dikarya</taxon>
        <taxon>Ascomycota</taxon>
        <taxon>Saccharomycotina</taxon>
        <taxon>Pichiomycetes</taxon>
        <taxon>Pichiales</taxon>
        <taxon>Pichiaceae</taxon>
        <taxon>Komagataella</taxon>
    </lineage>
</organism>
<dbReference type="GO" id="GO:0071629">
    <property type="term" value="P:cytoplasm protein quality control by the ubiquitin-proteasome system"/>
    <property type="evidence" value="ECO:0007669"/>
    <property type="project" value="EnsemblFungi"/>
</dbReference>
<dbReference type="GO" id="GO:0070651">
    <property type="term" value="P:nonfunctional rRNA decay"/>
    <property type="evidence" value="ECO:0007669"/>
    <property type="project" value="EnsemblFungi"/>
</dbReference>
<dbReference type="SMR" id="C4QWX1"/>
<dbReference type="EMBL" id="FN392319">
    <property type="protein sequence ID" value="CAY67744.1"/>
    <property type="molecule type" value="Genomic_DNA"/>
</dbReference>
<feature type="domain" description="Ubiquitin fusion degradation protein UFD1 N-terminal subdomain 1" evidence="5">
    <location>
        <begin position="18"/>
        <end position="117"/>
    </location>
</feature>
<dbReference type="GO" id="GO:0043130">
    <property type="term" value="F:ubiquitin binding"/>
    <property type="evidence" value="ECO:0007669"/>
    <property type="project" value="EnsemblFungi"/>
</dbReference>
<dbReference type="OrthoDB" id="422728at2759"/>
<dbReference type="OMA" id="VCMIETD"/>
<dbReference type="STRING" id="644223.C4QWX1"/>
<dbReference type="GO" id="GO:0000837">
    <property type="term" value="C:Doa10p ubiquitin ligase complex"/>
    <property type="evidence" value="ECO:0007669"/>
    <property type="project" value="EnsemblFungi"/>
</dbReference>
<dbReference type="PANTHER" id="PTHR12555">
    <property type="entry name" value="UBIQUITIN FUSION DEGRADATON PROTEIN 1"/>
    <property type="match status" value="1"/>
</dbReference>
<name>C4QWX1_KOMPG</name>
<dbReference type="GO" id="GO:1990116">
    <property type="term" value="P:ribosome-associated ubiquitin-dependent protein catabolic process"/>
    <property type="evidence" value="ECO:0007669"/>
    <property type="project" value="EnsemblFungi"/>
</dbReference>
<dbReference type="FunFam" id="2.40.40.50:FF:000001">
    <property type="entry name" value="Ubiquitin fusion degradation protein 1 homolog"/>
    <property type="match status" value="1"/>
</dbReference>
<dbReference type="GO" id="GO:0000839">
    <property type="term" value="C:Hrd1p ubiquitin ligase ERAD-L complex"/>
    <property type="evidence" value="ECO:0007669"/>
    <property type="project" value="EnsemblFungi"/>
</dbReference>
<evidence type="ECO:0000256" key="1">
    <source>
        <dbReference type="ARBA" id="ARBA00006043"/>
    </source>
</evidence>
<feature type="compositionally biased region" description="Polar residues" evidence="4">
    <location>
        <begin position="306"/>
        <end position="320"/>
    </location>
</feature>
<dbReference type="GO" id="GO:0034098">
    <property type="term" value="C:VCP-NPL4-UFD1 AAA ATPase complex"/>
    <property type="evidence" value="ECO:0007669"/>
    <property type="project" value="EnsemblFungi"/>
</dbReference>
<dbReference type="Proteomes" id="UP000000314">
    <property type="component" value="Chromosome 1"/>
</dbReference>
<dbReference type="RefSeq" id="XP_002490025.1">
    <property type="nucleotide sequence ID" value="XM_002489980.1"/>
</dbReference>
<feature type="domain" description="Ubiquitin fusion degradation protein UFD1 N-terminal subdomain 2" evidence="6">
    <location>
        <begin position="119"/>
        <end position="196"/>
    </location>
</feature>
<dbReference type="GO" id="GO:0072671">
    <property type="term" value="P:mitochondria-associated ubiquitin-dependent protein catabolic process"/>
    <property type="evidence" value="ECO:0007669"/>
    <property type="project" value="EnsemblFungi"/>
</dbReference>
<dbReference type="GeneID" id="8196629"/>
<evidence type="ECO:0000313" key="8">
    <source>
        <dbReference type="Proteomes" id="UP000000314"/>
    </source>
</evidence>
<dbReference type="InterPro" id="IPR004854">
    <property type="entry name" value="Ufd1-like"/>
</dbReference>
<gene>
    <name evidence="7" type="ordered locus">PAS_chr1-1_0367</name>
</gene>
<dbReference type="GO" id="GO:0006274">
    <property type="term" value="P:DNA replication termination"/>
    <property type="evidence" value="ECO:0007669"/>
    <property type="project" value="EnsemblFungi"/>
</dbReference>
<dbReference type="InterPro" id="IPR055417">
    <property type="entry name" value="UFD1_N1"/>
</dbReference>
<accession>C4QWX1</accession>
<reference evidence="7 8" key="1">
    <citation type="journal article" date="2009" name="Nat. Biotechnol.">
        <title>Genome sequence of the recombinant protein production host Pichia pastoris.</title>
        <authorList>
            <person name="De Schutter K."/>
            <person name="Lin Y.C."/>
            <person name="Tiels P."/>
            <person name="Van Hecke A."/>
            <person name="Glinka S."/>
            <person name="Weber-Lehmann J."/>
            <person name="Rouze P."/>
            <person name="Van de Peer Y."/>
            <person name="Callewaert N."/>
        </authorList>
    </citation>
    <scope>NUCLEOTIDE SEQUENCE [LARGE SCALE GENOMIC DNA]</scope>
    <source>
        <strain evidence="8">GS115 / ATCC 20864</strain>
    </source>
</reference>